<gene>
    <name evidence="3" type="ORF">BCL65_1056</name>
</gene>
<evidence type="ECO:0000256" key="1">
    <source>
        <dbReference type="SAM" id="MobiDB-lite"/>
    </source>
</evidence>
<accession>A0ABX5EFV4</accession>
<organism evidence="3 4">
    <name type="scientific">Isoptericola halotolerans</name>
    <dbReference type="NCBI Taxonomy" id="300560"/>
    <lineage>
        <taxon>Bacteria</taxon>
        <taxon>Bacillati</taxon>
        <taxon>Actinomycetota</taxon>
        <taxon>Actinomycetes</taxon>
        <taxon>Micrococcales</taxon>
        <taxon>Promicromonosporaceae</taxon>
        <taxon>Isoptericola</taxon>
    </lineage>
</organism>
<reference evidence="3 4" key="1">
    <citation type="submission" date="2018-03" db="EMBL/GenBank/DDBJ databases">
        <title>Comparative analysis of microorganisms from saline springs in Andes Mountain Range, Colombia.</title>
        <authorList>
            <person name="Rubin E."/>
        </authorList>
    </citation>
    <scope>NUCLEOTIDE SEQUENCE [LARGE SCALE GENOMIC DNA]</scope>
    <source>
        <strain evidence="3 4">CG 23</strain>
    </source>
</reference>
<name>A0ABX5EFV4_9MICO</name>
<dbReference type="RefSeq" id="WP_106266988.1">
    <property type="nucleotide sequence ID" value="NZ_PVTX01000005.1"/>
</dbReference>
<feature type="region of interest" description="Disordered" evidence="1">
    <location>
        <begin position="1"/>
        <end position="26"/>
    </location>
</feature>
<keyword evidence="4" id="KW-1185">Reference proteome</keyword>
<sequence length="351" mass="36511">MASSSTSPEPAALRLRPGAPVLGRGPGEVQLGTDSRWSLVLSGLADAETRWLTASATTQHASLERTAARHRVDDERRREIGTLLADCGFLVPSPRRTPDVLATAGGAADAPVLGALLPDGGGMVTLARRAVRRVGVSGLGRIGAMLAAHLATAGVGTLVLDDDSPVQVTDLGTGTYRQTDVGHRRAARLEAALGARYPRTAWARTWHADALPDVVVAVCDRVVRPETFTLLMSAGIPHLPVVVGEADVTLGPFVLPGSTACTACWHRHATDADERWPELVDQLADLPAAPGQETVLSVTAAALAAGQVLAHLDGTRPATAGAVLEVTLPEAVARTRPVEAHPACPCTVPPR</sequence>
<dbReference type="Gene3D" id="3.40.50.720">
    <property type="entry name" value="NAD(P)-binding Rossmann-like Domain"/>
    <property type="match status" value="1"/>
</dbReference>
<dbReference type="SUPFAM" id="SSF69572">
    <property type="entry name" value="Activating enzymes of the ubiquitin-like proteins"/>
    <property type="match status" value="1"/>
</dbReference>
<dbReference type="Pfam" id="PF00899">
    <property type="entry name" value="ThiF"/>
    <property type="match status" value="1"/>
</dbReference>
<comment type="caution">
    <text evidence="3">The sequence shown here is derived from an EMBL/GenBank/DDBJ whole genome shotgun (WGS) entry which is preliminary data.</text>
</comment>
<dbReference type="Proteomes" id="UP000239895">
    <property type="component" value="Unassembled WGS sequence"/>
</dbReference>
<evidence type="ECO:0000313" key="4">
    <source>
        <dbReference type="Proteomes" id="UP000239895"/>
    </source>
</evidence>
<evidence type="ECO:0000259" key="2">
    <source>
        <dbReference type="Pfam" id="PF00899"/>
    </source>
</evidence>
<protein>
    <submittedName>
        <fullName evidence="3">ThiF family protein</fullName>
    </submittedName>
</protein>
<proteinExistence type="predicted"/>
<dbReference type="EMBL" id="PVTX01000005">
    <property type="protein sequence ID" value="PRZ06868.1"/>
    <property type="molecule type" value="Genomic_DNA"/>
</dbReference>
<dbReference type="InterPro" id="IPR035985">
    <property type="entry name" value="Ubiquitin-activating_enz"/>
</dbReference>
<feature type="domain" description="THIF-type NAD/FAD binding fold" evidence="2">
    <location>
        <begin position="133"/>
        <end position="346"/>
    </location>
</feature>
<evidence type="ECO:0000313" key="3">
    <source>
        <dbReference type="EMBL" id="PRZ06868.1"/>
    </source>
</evidence>
<dbReference type="InterPro" id="IPR000594">
    <property type="entry name" value="ThiF_NAD_FAD-bd"/>
</dbReference>